<keyword evidence="3" id="KW-0472">Membrane</keyword>
<dbReference type="RefSeq" id="WP_250338887.1">
    <property type="nucleotide sequence ID" value="NZ_CP063231.1"/>
</dbReference>
<dbReference type="Pfam" id="PF04375">
    <property type="entry name" value="HemX"/>
    <property type="match status" value="1"/>
</dbReference>
<evidence type="ECO:0000256" key="3">
    <source>
        <dbReference type="SAM" id="Phobius"/>
    </source>
</evidence>
<reference evidence="4" key="1">
    <citation type="submission" date="2020-10" db="EMBL/GenBank/DDBJ databases">
        <title>Whole-genome sequence of Luteibacter sp. EIF3.</title>
        <authorList>
            <person name="Friedrich I."/>
            <person name="Hertel R."/>
            <person name="Daniel R."/>
        </authorList>
    </citation>
    <scope>NUCLEOTIDE SEQUENCE</scope>
    <source>
        <strain evidence="4">EIF3</strain>
    </source>
</reference>
<keyword evidence="3" id="KW-1133">Transmembrane helix</keyword>
<feature type="transmembrane region" description="Helical" evidence="3">
    <location>
        <begin position="40"/>
        <end position="61"/>
    </location>
</feature>
<proteinExistence type="predicted"/>
<evidence type="ECO:0000313" key="4">
    <source>
        <dbReference type="EMBL" id="URL58136.1"/>
    </source>
</evidence>
<keyword evidence="3" id="KW-0812">Transmembrane</keyword>
<dbReference type="InterPro" id="IPR007470">
    <property type="entry name" value="HemX"/>
</dbReference>
<feature type="region of interest" description="Disordered" evidence="2">
    <location>
        <begin position="360"/>
        <end position="388"/>
    </location>
</feature>
<sequence>MTTETPTTDSAPATPAPAAAPTPANPQRPPTTRPPRGNGGALAIAILLSLAALGAAGYTGWTVWNMRQDLGAANGLRGQVDTLQATVNGMRDENANLRRRLGDADAVNRSVREEVLGVSERARNLEDAVANLSERSLTGHDAMLLDEAESLLRMGKERFALFNDASGALAAYELADKALAAVNDSAFAAVRQDVAAEREALAAVAPTARATDLATLADLRAQIPGLPLKRDDAATEETAQPGFWQRAGAALGSIVRVSHDDGTPGGLADARIARELAALDVAQAEAAVLAYDDEARERALKRVDASLAARFDTSSSDVQAARSRIAALLATRAKGAKPALGGALSELRNLRSVHALHSGTAVGTPASSASSAAPAAASSTGATPEARP</sequence>
<evidence type="ECO:0000313" key="5">
    <source>
        <dbReference type="Proteomes" id="UP001056681"/>
    </source>
</evidence>
<feature type="compositionally biased region" description="Low complexity" evidence="2">
    <location>
        <begin position="1"/>
        <end position="13"/>
    </location>
</feature>
<accession>A0ABY4SZM2</accession>
<dbReference type="EMBL" id="CP063231">
    <property type="protein sequence ID" value="URL58136.1"/>
    <property type="molecule type" value="Genomic_DNA"/>
</dbReference>
<feature type="region of interest" description="Disordered" evidence="2">
    <location>
        <begin position="1"/>
        <end position="38"/>
    </location>
</feature>
<feature type="compositionally biased region" description="Pro residues" evidence="2">
    <location>
        <begin position="14"/>
        <end position="33"/>
    </location>
</feature>
<feature type="coiled-coil region" evidence="1">
    <location>
        <begin position="80"/>
        <end position="135"/>
    </location>
</feature>
<protein>
    <submittedName>
        <fullName evidence="4">Uroporphyrinogen-III C-methyltransferase</fullName>
    </submittedName>
</protein>
<evidence type="ECO:0000256" key="2">
    <source>
        <dbReference type="SAM" id="MobiDB-lite"/>
    </source>
</evidence>
<keyword evidence="5" id="KW-1185">Reference proteome</keyword>
<gene>
    <name evidence="4" type="ORF">IM816_16280</name>
</gene>
<name>A0ABY4SZM2_9GAMM</name>
<dbReference type="PANTHER" id="PTHR38043">
    <property type="entry name" value="PROTEIN HEMX"/>
    <property type="match status" value="1"/>
</dbReference>
<organism evidence="4 5">
    <name type="scientific">Luteibacter flocculans</name>
    <dbReference type="NCBI Taxonomy" id="2780091"/>
    <lineage>
        <taxon>Bacteria</taxon>
        <taxon>Pseudomonadati</taxon>
        <taxon>Pseudomonadota</taxon>
        <taxon>Gammaproteobacteria</taxon>
        <taxon>Lysobacterales</taxon>
        <taxon>Rhodanobacteraceae</taxon>
        <taxon>Luteibacter</taxon>
    </lineage>
</organism>
<evidence type="ECO:0000256" key="1">
    <source>
        <dbReference type="SAM" id="Coils"/>
    </source>
</evidence>
<keyword evidence="1" id="KW-0175">Coiled coil</keyword>
<dbReference type="Proteomes" id="UP001056681">
    <property type="component" value="Chromosome"/>
</dbReference>
<dbReference type="PANTHER" id="PTHR38043:SF1">
    <property type="entry name" value="PROTEIN HEMX"/>
    <property type="match status" value="1"/>
</dbReference>